<evidence type="ECO:0000313" key="1">
    <source>
        <dbReference type="EMBL" id="KXJ87445.1"/>
    </source>
</evidence>
<dbReference type="Proteomes" id="UP000070501">
    <property type="component" value="Unassembled WGS sequence"/>
</dbReference>
<gene>
    <name evidence="1" type="ORF">Micbo1qcDRAFT_167457</name>
</gene>
<proteinExistence type="predicted"/>
<protein>
    <submittedName>
        <fullName evidence="1">Uncharacterized protein</fullName>
    </submittedName>
</protein>
<dbReference type="InParanoid" id="A0A136IR89"/>
<organism evidence="1 2">
    <name type="scientific">Microdochium bolleyi</name>
    <dbReference type="NCBI Taxonomy" id="196109"/>
    <lineage>
        <taxon>Eukaryota</taxon>
        <taxon>Fungi</taxon>
        <taxon>Dikarya</taxon>
        <taxon>Ascomycota</taxon>
        <taxon>Pezizomycotina</taxon>
        <taxon>Sordariomycetes</taxon>
        <taxon>Xylariomycetidae</taxon>
        <taxon>Xylariales</taxon>
        <taxon>Microdochiaceae</taxon>
        <taxon>Microdochium</taxon>
    </lineage>
</organism>
<dbReference type="STRING" id="196109.A0A136IR89"/>
<evidence type="ECO:0000313" key="2">
    <source>
        <dbReference type="Proteomes" id="UP000070501"/>
    </source>
</evidence>
<accession>A0A136IR89</accession>
<dbReference type="EMBL" id="KQ964262">
    <property type="protein sequence ID" value="KXJ87445.1"/>
    <property type="molecule type" value="Genomic_DNA"/>
</dbReference>
<keyword evidence="2" id="KW-1185">Reference proteome</keyword>
<sequence length="242" mass="27265">MTSWDAFVGQNTNQHTTVGDMRSSEGRFDLLSDALRDALSRLPSLRNLDISGCFDASLFLPLHVHSEKELEDVPCWPSLENLAVLFEGRRPDGGTYFAMRPNGPRDDALLAERVLRARLADAMPPGYHHHGQYQHDETKTQLPEDQDKILRRQAFRQAETASFTVPKLYSRHDRIFAPERSPVTADYDDSLSSLLSSFARACNGVTSMPKLQKAELRSWIPGHATSEDGSETQRAARLWGVW</sequence>
<reference evidence="2" key="1">
    <citation type="submission" date="2016-02" db="EMBL/GenBank/DDBJ databases">
        <title>Draft genome sequence of Microdochium bolleyi, a fungal endophyte of beachgrass.</title>
        <authorList>
            <consortium name="DOE Joint Genome Institute"/>
            <person name="David A.S."/>
            <person name="May G."/>
            <person name="Haridas S."/>
            <person name="Lim J."/>
            <person name="Wang M."/>
            <person name="Labutti K."/>
            <person name="Lipzen A."/>
            <person name="Barry K."/>
            <person name="Grigoriev I.V."/>
        </authorList>
    </citation>
    <scope>NUCLEOTIDE SEQUENCE [LARGE SCALE GENOMIC DNA]</scope>
    <source>
        <strain evidence="2">J235TASD1</strain>
    </source>
</reference>
<name>A0A136IR89_9PEZI</name>
<dbReference type="AlphaFoldDB" id="A0A136IR89"/>